<evidence type="ECO:0000256" key="5">
    <source>
        <dbReference type="ARBA" id="ARBA00022927"/>
    </source>
</evidence>
<evidence type="ECO:0000256" key="7">
    <source>
        <dbReference type="ARBA" id="ARBA00023010"/>
    </source>
</evidence>
<comment type="similarity">
    <text evidence="9">Belongs to the SecE/SEC61-gamma family.</text>
</comment>
<evidence type="ECO:0000256" key="1">
    <source>
        <dbReference type="ARBA" id="ARBA00004370"/>
    </source>
</evidence>
<keyword evidence="2 9" id="KW-0813">Transport</keyword>
<gene>
    <name evidence="9 10" type="primary">secE</name>
    <name evidence="10" type="ORF">HCR76_02860</name>
</gene>
<dbReference type="Proteomes" id="UP000662814">
    <property type="component" value="Chromosome"/>
</dbReference>
<keyword evidence="3 9" id="KW-1003">Cell membrane</keyword>
<keyword evidence="11" id="KW-1185">Reference proteome</keyword>
<evidence type="ECO:0000256" key="3">
    <source>
        <dbReference type="ARBA" id="ARBA00022475"/>
    </source>
</evidence>
<evidence type="ECO:0000256" key="8">
    <source>
        <dbReference type="ARBA" id="ARBA00023136"/>
    </source>
</evidence>
<feature type="transmembrane region" description="Helical" evidence="9">
    <location>
        <begin position="53"/>
        <end position="74"/>
    </location>
</feature>
<evidence type="ECO:0000256" key="6">
    <source>
        <dbReference type="ARBA" id="ARBA00022989"/>
    </source>
</evidence>
<keyword evidence="6 9" id="KW-1133">Transmembrane helix</keyword>
<dbReference type="PANTHER" id="PTHR33910">
    <property type="entry name" value="PROTEIN TRANSLOCASE SUBUNIT SECE"/>
    <property type="match status" value="1"/>
</dbReference>
<dbReference type="InterPro" id="IPR005807">
    <property type="entry name" value="SecE_bac"/>
</dbReference>
<dbReference type="RefSeq" id="WP_166984364.1">
    <property type="nucleotide sequence ID" value="NZ_CP061169.1"/>
</dbReference>
<comment type="function">
    <text evidence="9">Essential subunit of the Sec protein translocation channel SecYEG. Clamps together the 2 halves of SecY. May contact the channel plug during translocation.</text>
</comment>
<evidence type="ECO:0000256" key="2">
    <source>
        <dbReference type="ARBA" id="ARBA00022448"/>
    </source>
</evidence>
<dbReference type="HAMAP" id="MF_00422">
    <property type="entry name" value="SecE"/>
    <property type="match status" value="1"/>
</dbReference>
<sequence length="91" mass="10070">MARKVIDTPSEDVVAAAKKDRAAKRGPFAGIILFLKQVINELKKVVTPTKKELWSYTGVVLVFVIFMMALVFGLDQLFSWLVILTFGSPGV</sequence>
<organism evidence="10 11">
    <name type="scientific">Paramicrobacterium chengjingii</name>
    <dbReference type="NCBI Taxonomy" id="2769067"/>
    <lineage>
        <taxon>Bacteria</taxon>
        <taxon>Bacillati</taxon>
        <taxon>Actinomycetota</taxon>
        <taxon>Actinomycetes</taxon>
        <taxon>Micrococcales</taxon>
        <taxon>Microbacteriaceae</taxon>
        <taxon>Paramicrobacterium</taxon>
    </lineage>
</organism>
<dbReference type="Gene3D" id="1.20.5.1030">
    <property type="entry name" value="Preprotein translocase secy subunit"/>
    <property type="match status" value="1"/>
</dbReference>
<evidence type="ECO:0000256" key="9">
    <source>
        <dbReference type="HAMAP-Rule" id="MF_00422"/>
    </source>
</evidence>
<evidence type="ECO:0000313" key="11">
    <source>
        <dbReference type="Proteomes" id="UP000662814"/>
    </source>
</evidence>
<accession>A0ABX6YL29</accession>
<protein>
    <recommendedName>
        <fullName evidence="9">Protein translocase subunit SecE</fullName>
    </recommendedName>
</protein>
<dbReference type="EMBL" id="CP061169">
    <property type="protein sequence ID" value="QPZ39047.1"/>
    <property type="molecule type" value="Genomic_DNA"/>
</dbReference>
<evidence type="ECO:0000256" key="4">
    <source>
        <dbReference type="ARBA" id="ARBA00022692"/>
    </source>
</evidence>
<dbReference type="NCBIfam" id="TIGR00964">
    <property type="entry name" value="secE_bact"/>
    <property type="match status" value="1"/>
</dbReference>
<evidence type="ECO:0000313" key="10">
    <source>
        <dbReference type="EMBL" id="QPZ39047.1"/>
    </source>
</evidence>
<keyword evidence="5 9" id="KW-0653">Protein transport</keyword>
<name>A0ABX6YL29_9MICO</name>
<dbReference type="InterPro" id="IPR001901">
    <property type="entry name" value="Translocase_SecE/Sec61-g"/>
</dbReference>
<dbReference type="Pfam" id="PF00584">
    <property type="entry name" value="SecE"/>
    <property type="match status" value="1"/>
</dbReference>
<dbReference type="InterPro" id="IPR038379">
    <property type="entry name" value="SecE_sf"/>
</dbReference>
<comment type="subunit">
    <text evidence="9">Component of the Sec protein translocase complex. Heterotrimer consisting of SecY, SecE and SecG subunits. The heterotrimers can form oligomers, although 1 heterotrimer is thought to be able to translocate proteins. Interacts with the ribosome. Interacts with SecDF, and other proteins may be involved. Interacts with SecA.</text>
</comment>
<reference evidence="10 11" key="1">
    <citation type="submission" date="2020-12" db="EMBL/GenBank/DDBJ databases">
        <title>Microbacterium sp. HY060.</title>
        <authorList>
            <person name="Zhou J."/>
        </authorList>
    </citation>
    <scope>NUCLEOTIDE SEQUENCE [LARGE SCALE GENOMIC DNA]</scope>
    <source>
        <strain evidence="10 11">HY60</strain>
    </source>
</reference>
<proteinExistence type="inferred from homology"/>
<comment type="subcellular location">
    <subcellularLocation>
        <location evidence="9">Cell membrane</location>
        <topology evidence="9">Single-pass membrane protein</topology>
    </subcellularLocation>
    <subcellularLocation>
        <location evidence="1">Membrane</location>
    </subcellularLocation>
</comment>
<keyword evidence="7 9" id="KW-0811">Translocation</keyword>
<dbReference type="PANTHER" id="PTHR33910:SF1">
    <property type="entry name" value="PROTEIN TRANSLOCASE SUBUNIT SECE"/>
    <property type="match status" value="1"/>
</dbReference>
<keyword evidence="4 9" id="KW-0812">Transmembrane</keyword>
<keyword evidence="8 9" id="KW-0472">Membrane</keyword>